<sequence>MVIPASPAPRRLAARRVGNHWIPFMKRAVIMGMLAVAATLPASGWAQQDAVAPALPEIRFAINTDTTTSMPGNVLRNSFTDEILANVVESLVALKSDLSVAPMLADSWDISPDGKQYTFHLRHGVLFHNGTPFTSADVKWSYEYFMKPQSGYVCRGNYDGRRGPKVLAVTTPDPHTVVFELDRPSALFLTHMTEPRCPLAILSPASLDKNGAWLKPVGTGPFVFSEWKQGQYVLLKPFAQYQSRTEPPSGLAGAKHPQANVRFVAIPDEAAQVSALMSGQIDVMNISENNLPPSDPHWHVIAGPGADPAALLMQTRDPLLADVRVRRAIALAVDLPGVVNAVSGGLAHYNSSLTPNAEALYTPGDAVGYKQDLPEVKRLLAAAGYTGQTLTLETNRRYPHMYSTAVYMQSLLSQAGINVKLQVVEWGTQENDFRSGHFQLMSFGYSSRIEPALMYGDVLGDKSKNPMVQWENPKARALLRSIDGVTDPAARKQVFAQLHQMMMDDVPMIVLYDSPDLTLVSNRLQGVTTWPLRLKRFFNVTKN</sequence>
<reference evidence="4 5" key="2">
    <citation type="submission" date="2024-11" db="EMBL/GenBank/DDBJ databases">
        <title>Using genomics to understand microbial adaptation to soil warming.</title>
        <authorList>
            <person name="Deangelis K.M. PhD."/>
        </authorList>
    </citation>
    <scope>NUCLEOTIDE SEQUENCE [LARGE SCALE GENOMIC DNA]</scope>
    <source>
        <strain evidence="4 5">GAS97</strain>
    </source>
</reference>
<dbReference type="Gene3D" id="3.10.105.10">
    <property type="entry name" value="Dipeptide-binding Protein, Domain 3"/>
    <property type="match status" value="1"/>
</dbReference>
<dbReference type="PANTHER" id="PTHR30290:SF38">
    <property type="entry name" value="D,D-DIPEPTIDE-BINDING PERIPLASMIC PROTEIN DDPA-RELATED"/>
    <property type="match status" value="1"/>
</dbReference>
<evidence type="ECO:0000256" key="2">
    <source>
        <dbReference type="ARBA" id="ARBA00022729"/>
    </source>
</evidence>
<comment type="similarity">
    <text evidence="1">Belongs to the bacterial solute-binding protein 5 family.</text>
</comment>
<keyword evidence="2" id="KW-0732">Signal</keyword>
<comment type="caution">
    <text evidence="4">The sequence shown here is derived from an EMBL/GenBank/DDBJ whole genome shotgun (WGS) entry which is preliminary data.</text>
</comment>
<organism evidence="4 5">
    <name type="scientific">Caballeronia udeis</name>
    <dbReference type="NCBI Taxonomy" id="1232866"/>
    <lineage>
        <taxon>Bacteria</taxon>
        <taxon>Pseudomonadati</taxon>
        <taxon>Pseudomonadota</taxon>
        <taxon>Betaproteobacteria</taxon>
        <taxon>Burkholderiales</taxon>
        <taxon>Burkholderiaceae</taxon>
        <taxon>Caballeronia</taxon>
    </lineage>
</organism>
<keyword evidence="5" id="KW-1185">Reference proteome</keyword>
<gene>
    <name evidence="4" type="ORF">ABH943_008824</name>
</gene>
<protein>
    <submittedName>
        <fullName evidence="4">Peptide/nickel transport system substrate-binding protein</fullName>
    </submittedName>
</protein>
<dbReference type="InterPro" id="IPR000914">
    <property type="entry name" value="SBP_5_dom"/>
</dbReference>
<evidence type="ECO:0000313" key="5">
    <source>
        <dbReference type="Proteomes" id="UP001620514"/>
    </source>
</evidence>
<reference evidence="4 5" key="1">
    <citation type="submission" date="2024-10" db="EMBL/GenBank/DDBJ databases">
        <authorList>
            <person name="Deangelis K."/>
            <person name="Huntemann M."/>
            <person name="Clum A."/>
            <person name="Wang J."/>
            <person name="Palaniappan K."/>
            <person name="Ritter S."/>
            <person name="Chen I.-M."/>
            <person name="Stamatis D."/>
            <person name="Reddy T."/>
            <person name="O'Malley R."/>
            <person name="Daum C."/>
            <person name="Ng V."/>
            <person name="Ivanova N."/>
            <person name="Kyrpides N."/>
            <person name="Woyke T."/>
        </authorList>
    </citation>
    <scope>NUCLEOTIDE SEQUENCE [LARGE SCALE GENOMIC DNA]</scope>
    <source>
        <strain evidence="4 5">GAS97</strain>
    </source>
</reference>
<dbReference type="InterPro" id="IPR039424">
    <property type="entry name" value="SBP_5"/>
</dbReference>
<dbReference type="Pfam" id="PF00496">
    <property type="entry name" value="SBP_bac_5"/>
    <property type="match status" value="1"/>
</dbReference>
<evidence type="ECO:0000256" key="1">
    <source>
        <dbReference type="ARBA" id="ARBA00005695"/>
    </source>
</evidence>
<dbReference type="PANTHER" id="PTHR30290">
    <property type="entry name" value="PERIPLASMIC BINDING COMPONENT OF ABC TRANSPORTER"/>
    <property type="match status" value="1"/>
</dbReference>
<dbReference type="SUPFAM" id="SSF53850">
    <property type="entry name" value="Periplasmic binding protein-like II"/>
    <property type="match status" value="1"/>
</dbReference>
<name>A0ABW8N243_9BURK</name>
<evidence type="ECO:0000313" key="4">
    <source>
        <dbReference type="EMBL" id="MFK4448780.1"/>
    </source>
</evidence>
<dbReference type="Proteomes" id="UP001620514">
    <property type="component" value="Unassembled WGS sequence"/>
</dbReference>
<dbReference type="PIRSF" id="PIRSF002741">
    <property type="entry name" value="MppA"/>
    <property type="match status" value="1"/>
</dbReference>
<dbReference type="EMBL" id="JBIYDN010000061">
    <property type="protein sequence ID" value="MFK4448780.1"/>
    <property type="molecule type" value="Genomic_DNA"/>
</dbReference>
<feature type="domain" description="Solute-binding protein family 5" evidence="3">
    <location>
        <begin position="100"/>
        <end position="454"/>
    </location>
</feature>
<accession>A0ABW8N243</accession>
<proteinExistence type="inferred from homology"/>
<dbReference type="InterPro" id="IPR030678">
    <property type="entry name" value="Peptide/Ni-bd"/>
</dbReference>
<evidence type="ECO:0000259" key="3">
    <source>
        <dbReference type="Pfam" id="PF00496"/>
    </source>
</evidence>
<dbReference type="Gene3D" id="3.40.190.10">
    <property type="entry name" value="Periplasmic binding protein-like II"/>
    <property type="match status" value="1"/>
</dbReference>